<evidence type="ECO:0000256" key="1">
    <source>
        <dbReference type="SAM" id="MobiDB-lite"/>
    </source>
</evidence>
<dbReference type="RefSeq" id="WP_015787851.1">
    <property type="nucleotide sequence ID" value="NZ_CALJZO010000068.1"/>
</dbReference>
<organism evidence="2 3">
    <name type="scientific">Saccharomonospora viridis</name>
    <dbReference type="NCBI Taxonomy" id="1852"/>
    <lineage>
        <taxon>Bacteria</taxon>
        <taxon>Bacillati</taxon>
        <taxon>Actinomycetota</taxon>
        <taxon>Actinomycetes</taxon>
        <taxon>Pseudonocardiales</taxon>
        <taxon>Pseudonocardiaceae</taxon>
        <taxon>Saccharomonospora</taxon>
    </lineage>
</organism>
<feature type="region of interest" description="Disordered" evidence="1">
    <location>
        <begin position="1"/>
        <end position="28"/>
    </location>
</feature>
<comment type="caution">
    <text evidence="2">The sequence shown here is derived from an EMBL/GenBank/DDBJ whole genome shotgun (WGS) entry which is preliminary data.</text>
</comment>
<protein>
    <submittedName>
        <fullName evidence="2">Uncharacterized protein</fullName>
    </submittedName>
</protein>
<sequence length="41" mass="4327">MSRHLADSGIPERERVATTGAASGFPGSARMLLTGSFVVHR</sequence>
<evidence type="ECO:0000313" key="3">
    <source>
        <dbReference type="Proteomes" id="UP000030848"/>
    </source>
</evidence>
<dbReference type="EMBL" id="JRZE01000003">
    <property type="protein sequence ID" value="KHF44335.1"/>
    <property type="molecule type" value="Genomic_DNA"/>
</dbReference>
<gene>
    <name evidence="2" type="ORF">MINT15_12170</name>
</gene>
<proteinExistence type="predicted"/>
<dbReference type="AlphaFoldDB" id="A0A837DAT8"/>
<accession>A0A837DAT8</accession>
<evidence type="ECO:0000313" key="2">
    <source>
        <dbReference type="EMBL" id="KHF44335.1"/>
    </source>
</evidence>
<name>A0A837DAT8_9PSEU</name>
<reference evidence="2 3" key="1">
    <citation type="submission" date="2014-10" db="EMBL/GenBank/DDBJ databases">
        <title>Genome sequence of Micropolyspora internatus JCM3315.</title>
        <authorList>
            <person name="Shin S.-K."/>
            <person name="Yi H."/>
        </authorList>
    </citation>
    <scope>NUCLEOTIDE SEQUENCE [LARGE SCALE GENOMIC DNA]</scope>
    <source>
        <strain evidence="2 3">JCM 3315</strain>
    </source>
</reference>
<feature type="compositionally biased region" description="Basic and acidic residues" evidence="1">
    <location>
        <begin position="1"/>
        <end position="16"/>
    </location>
</feature>
<dbReference type="Proteomes" id="UP000030848">
    <property type="component" value="Unassembled WGS sequence"/>
</dbReference>